<dbReference type="PANTHER" id="PTHR30136">
    <property type="entry name" value="HELIX-TURN-HELIX TRANSCRIPTIONAL REGULATOR, ICLR FAMILY"/>
    <property type="match status" value="1"/>
</dbReference>
<evidence type="ECO:0000313" key="7">
    <source>
        <dbReference type="Proteomes" id="UP000664779"/>
    </source>
</evidence>
<evidence type="ECO:0000256" key="1">
    <source>
        <dbReference type="ARBA" id="ARBA00023015"/>
    </source>
</evidence>
<keyword evidence="3" id="KW-0804">Transcription</keyword>
<evidence type="ECO:0000259" key="4">
    <source>
        <dbReference type="PROSITE" id="PS51077"/>
    </source>
</evidence>
<evidence type="ECO:0000256" key="3">
    <source>
        <dbReference type="ARBA" id="ARBA00023163"/>
    </source>
</evidence>
<dbReference type="Pfam" id="PF01614">
    <property type="entry name" value="IclR_C"/>
    <property type="match status" value="1"/>
</dbReference>
<sequence length="257" mass="27997">MRMASLKKVKSAERTLDLLEVLADAPMPLNTSALAEALDIPKSSLFHLLGTLEDRGYIAPKKRGYVLGPKLGELAATLNTRSDITSLFRPLLNELSATINETCSLNIRKDDTVEVVATVAGRHALSYTMQLGDVAPLYAVSAGKAILAKCLDHEIEAYLERLTFEKFTPQTIHSPERLWRDIERSRSEGFGYVEEEFTPGIVGLAIALPQLPGDPSQAALNIAIPSARFDAQKLTQIRQELRILASKASGLAGQSSI</sequence>
<feature type="domain" description="IclR-ED" evidence="5">
    <location>
        <begin position="70"/>
        <end position="254"/>
    </location>
</feature>
<dbReference type="InterPro" id="IPR005471">
    <property type="entry name" value="Tscrpt_reg_IclR_N"/>
</dbReference>
<keyword evidence="1" id="KW-0805">Transcription regulation</keyword>
<dbReference type="InterPro" id="IPR036388">
    <property type="entry name" value="WH-like_DNA-bd_sf"/>
</dbReference>
<dbReference type="SUPFAM" id="SSF46785">
    <property type="entry name" value="Winged helix' DNA-binding domain"/>
    <property type="match status" value="1"/>
</dbReference>
<dbReference type="InterPro" id="IPR050707">
    <property type="entry name" value="HTH_MetabolicPath_Reg"/>
</dbReference>
<dbReference type="PROSITE" id="PS51077">
    <property type="entry name" value="HTH_ICLR"/>
    <property type="match status" value="1"/>
</dbReference>
<dbReference type="SUPFAM" id="SSF55781">
    <property type="entry name" value="GAF domain-like"/>
    <property type="match status" value="1"/>
</dbReference>
<dbReference type="AlphaFoldDB" id="A0A939ELL1"/>
<dbReference type="SMART" id="SM00346">
    <property type="entry name" value="HTH_ICLR"/>
    <property type="match status" value="1"/>
</dbReference>
<dbReference type="GO" id="GO:0003700">
    <property type="term" value="F:DNA-binding transcription factor activity"/>
    <property type="evidence" value="ECO:0007669"/>
    <property type="project" value="TreeGrafter"/>
</dbReference>
<dbReference type="InterPro" id="IPR014757">
    <property type="entry name" value="Tscrpt_reg_IclR_C"/>
</dbReference>
<feature type="domain" description="HTH iclR-type" evidence="4">
    <location>
        <begin position="9"/>
        <end position="69"/>
    </location>
</feature>
<dbReference type="Gene3D" id="1.10.10.10">
    <property type="entry name" value="Winged helix-like DNA-binding domain superfamily/Winged helix DNA-binding domain"/>
    <property type="match status" value="1"/>
</dbReference>
<dbReference type="PROSITE" id="PS51078">
    <property type="entry name" value="ICLR_ED"/>
    <property type="match status" value="1"/>
</dbReference>
<evidence type="ECO:0000256" key="2">
    <source>
        <dbReference type="ARBA" id="ARBA00023125"/>
    </source>
</evidence>
<dbReference type="Proteomes" id="UP000664779">
    <property type="component" value="Unassembled WGS sequence"/>
</dbReference>
<dbReference type="PANTHER" id="PTHR30136:SF35">
    <property type="entry name" value="HTH-TYPE TRANSCRIPTIONAL REGULATOR RV1719"/>
    <property type="match status" value="1"/>
</dbReference>
<keyword evidence="7" id="KW-1185">Reference proteome</keyword>
<gene>
    <name evidence="6" type="ORF">J0X15_05670</name>
</gene>
<name>A0A939ELL1_9HYPH</name>
<accession>A0A939ELL1</accession>
<dbReference type="Pfam" id="PF09339">
    <property type="entry name" value="HTH_IclR"/>
    <property type="match status" value="1"/>
</dbReference>
<dbReference type="InterPro" id="IPR029016">
    <property type="entry name" value="GAF-like_dom_sf"/>
</dbReference>
<evidence type="ECO:0000313" key="6">
    <source>
        <dbReference type="EMBL" id="MBO0344698.1"/>
    </source>
</evidence>
<dbReference type="Gene3D" id="3.30.450.40">
    <property type="match status" value="1"/>
</dbReference>
<organism evidence="6 7">
    <name type="scientific">Roseibium limicola</name>
    <dbReference type="NCBI Taxonomy" id="2816037"/>
    <lineage>
        <taxon>Bacteria</taxon>
        <taxon>Pseudomonadati</taxon>
        <taxon>Pseudomonadota</taxon>
        <taxon>Alphaproteobacteria</taxon>
        <taxon>Hyphomicrobiales</taxon>
        <taxon>Stappiaceae</taxon>
        <taxon>Roseibium</taxon>
    </lineage>
</organism>
<dbReference type="GO" id="GO:0045892">
    <property type="term" value="P:negative regulation of DNA-templated transcription"/>
    <property type="evidence" value="ECO:0007669"/>
    <property type="project" value="TreeGrafter"/>
</dbReference>
<reference evidence="6" key="1">
    <citation type="submission" date="2021-03" db="EMBL/GenBank/DDBJ databases">
        <title>Roseibium sp. CAU 1637 isolated from Incheon.</title>
        <authorList>
            <person name="Kim W."/>
        </authorList>
    </citation>
    <scope>NUCLEOTIDE SEQUENCE</scope>
    <source>
        <strain evidence="6">CAU 1637</strain>
    </source>
</reference>
<keyword evidence="2" id="KW-0238">DNA-binding</keyword>
<dbReference type="EMBL" id="JAFLNF010000002">
    <property type="protein sequence ID" value="MBO0344698.1"/>
    <property type="molecule type" value="Genomic_DNA"/>
</dbReference>
<dbReference type="InterPro" id="IPR036390">
    <property type="entry name" value="WH_DNA-bd_sf"/>
</dbReference>
<dbReference type="GO" id="GO:0003677">
    <property type="term" value="F:DNA binding"/>
    <property type="evidence" value="ECO:0007669"/>
    <property type="project" value="UniProtKB-KW"/>
</dbReference>
<evidence type="ECO:0000259" key="5">
    <source>
        <dbReference type="PROSITE" id="PS51078"/>
    </source>
</evidence>
<dbReference type="FunFam" id="1.10.10.10:FF:000056">
    <property type="entry name" value="IclR family transcriptional regulator"/>
    <property type="match status" value="1"/>
</dbReference>
<protein>
    <submittedName>
        <fullName evidence="6">IclR family transcriptional regulator</fullName>
    </submittedName>
</protein>
<proteinExistence type="predicted"/>
<comment type="caution">
    <text evidence="6">The sequence shown here is derived from an EMBL/GenBank/DDBJ whole genome shotgun (WGS) entry which is preliminary data.</text>
</comment>